<proteinExistence type="inferred from homology"/>
<dbReference type="PROSITE" id="PS00640">
    <property type="entry name" value="THIOL_PROTEASE_ASN"/>
    <property type="match status" value="1"/>
</dbReference>
<dbReference type="SMART" id="SM00645">
    <property type="entry name" value="Pept_C1"/>
    <property type="match status" value="1"/>
</dbReference>
<evidence type="ECO:0000259" key="8">
    <source>
        <dbReference type="SMART" id="SM00645"/>
    </source>
</evidence>
<sequence length="346" mass="38579">MVLQVVTLSLLVMVVYSFPTVASYDDVIQIGVYNMSLPTDELFQLFKDTQERKYEHVTEEKKRRQIFADNVRYINKHNAQYASGESTYYLGINQFTDMTYKEFAVKFANLRDEHIFTGNASIVFQPENYKAPSSVDWRQKGYVTLVKNQGKCGSCWSFSVTGTIEGQNFRKTGQLVSLSEQQLIDCSRNYGNQGCDGGYLKETLQYVTDAGGIEGEADYSYKGKDVYPCSFSASKVRATIRGYSSVPNGEKNLETSTATVGPIAVAIEVNQNFMSYTGGVFYDADCSKTSIGGHAVLVVGYGSSPSNYWLVKNSWGITWGEAGYIRMAKDRNNMCGIASRAVFPRV</sequence>
<dbReference type="SMART" id="SM00848">
    <property type="entry name" value="Inhibitor_I29"/>
    <property type="match status" value="1"/>
</dbReference>
<reference evidence="10" key="1">
    <citation type="journal article" date="2019" name="bioRxiv">
        <title>The Genome of the Zebra Mussel, Dreissena polymorpha: A Resource for Invasive Species Research.</title>
        <authorList>
            <person name="McCartney M.A."/>
            <person name="Auch B."/>
            <person name="Kono T."/>
            <person name="Mallez S."/>
            <person name="Zhang Y."/>
            <person name="Obille A."/>
            <person name="Becker A."/>
            <person name="Abrahante J.E."/>
            <person name="Garbe J."/>
            <person name="Badalamenti J.P."/>
            <person name="Herman A."/>
            <person name="Mangelson H."/>
            <person name="Liachko I."/>
            <person name="Sullivan S."/>
            <person name="Sone E.D."/>
            <person name="Koren S."/>
            <person name="Silverstein K.A.T."/>
            <person name="Beckman K.B."/>
            <person name="Gohl D.M."/>
        </authorList>
    </citation>
    <scope>NUCLEOTIDE SEQUENCE</scope>
    <source>
        <strain evidence="10">Duluth1</strain>
        <tissue evidence="10">Whole animal</tissue>
    </source>
</reference>
<evidence type="ECO:0000313" key="10">
    <source>
        <dbReference type="EMBL" id="KAH3734399.1"/>
    </source>
</evidence>
<dbReference type="OrthoDB" id="10253408at2759"/>
<dbReference type="GO" id="GO:0006508">
    <property type="term" value="P:proteolysis"/>
    <property type="evidence" value="ECO:0007669"/>
    <property type="project" value="UniProtKB-KW"/>
</dbReference>
<keyword evidence="6" id="KW-1015">Disulfide bond</keyword>
<dbReference type="PRINTS" id="PR00705">
    <property type="entry name" value="PAPAIN"/>
</dbReference>
<comment type="similarity">
    <text evidence="1">Belongs to the peptidase C1 family.</text>
</comment>
<dbReference type="SUPFAM" id="SSF54001">
    <property type="entry name" value="Cysteine proteinases"/>
    <property type="match status" value="1"/>
</dbReference>
<dbReference type="Pfam" id="PF08246">
    <property type="entry name" value="Inhibitor_I29"/>
    <property type="match status" value="1"/>
</dbReference>
<reference evidence="10" key="2">
    <citation type="submission" date="2020-11" db="EMBL/GenBank/DDBJ databases">
        <authorList>
            <person name="McCartney M.A."/>
            <person name="Auch B."/>
            <person name="Kono T."/>
            <person name="Mallez S."/>
            <person name="Becker A."/>
            <person name="Gohl D.M."/>
            <person name="Silverstein K.A.T."/>
            <person name="Koren S."/>
            <person name="Bechman K.B."/>
            <person name="Herman A."/>
            <person name="Abrahante J.E."/>
            <person name="Garbe J."/>
        </authorList>
    </citation>
    <scope>NUCLEOTIDE SEQUENCE</scope>
    <source>
        <strain evidence="10">Duluth1</strain>
        <tissue evidence="10">Whole animal</tissue>
    </source>
</reference>
<keyword evidence="5" id="KW-0865">Zymogen</keyword>
<dbReference type="PANTHER" id="PTHR12411">
    <property type="entry name" value="CYSTEINE PROTEASE FAMILY C1-RELATED"/>
    <property type="match status" value="1"/>
</dbReference>
<keyword evidence="2" id="KW-0645">Protease</keyword>
<feature type="domain" description="Peptidase C1A papain C-terminal" evidence="8">
    <location>
        <begin position="131"/>
        <end position="345"/>
    </location>
</feature>
<gene>
    <name evidence="10" type="ORF">DPMN_040839</name>
</gene>
<dbReference type="GO" id="GO:0008234">
    <property type="term" value="F:cysteine-type peptidase activity"/>
    <property type="evidence" value="ECO:0007669"/>
    <property type="project" value="UniProtKB-KW"/>
</dbReference>
<dbReference type="FunFam" id="3.90.70.10:FF:000006">
    <property type="entry name" value="Cathepsin S"/>
    <property type="match status" value="1"/>
</dbReference>
<feature type="domain" description="Cathepsin propeptide inhibitor" evidence="9">
    <location>
        <begin position="43"/>
        <end position="103"/>
    </location>
</feature>
<dbReference type="AlphaFoldDB" id="A0A9D4CXG5"/>
<evidence type="ECO:0008006" key="12">
    <source>
        <dbReference type="Google" id="ProtNLM"/>
    </source>
</evidence>
<evidence type="ECO:0000256" key="2">
    <source>
        <dbReference type="ARBA" id="ARBA00022670"/>
    </source>
</evidence>
<comment type="caution">
    <text evidence="10">The sequence shown here is derived from an EMBL/GenBank/DDBJ whole genome shotgun (WGS) entry which is preliminary data.</text>
</comment>
<feature type="signal peptide" evidence="7">
    <location>
        <begin position="1"/>
        <end position="17"/>
    </location>
</feature>
<dbReference type="PROSITE" id="PS00639">
    <property type="entry name" value="THIOL_PROTEASE_HIS"/>
    <property type="match status" value="1"/>
</dbReference>
<dbReference type="Pfam" id="PF00112">
    <property type="entry name" value="Peptidase_C1"/>
    <property type="match status" value="1"/>
</dbReference>
<dbReference type="InterPro" id="IPR000169">
    <property type="entry name" value="Pept_cys_AS"/>
</dbReference>
<dbReference type="InterPro" id="IPR039417">
    <property type="entry name" value="Peptidase_C1A_papain-like"/>
</dbReference>
<evidence type="ECO:0000259" key="9">
    <source>
        <dbReference type="SMART" id="SM00848"/>
    </source>
</evidence>
<evidence type="ECO:0000313" key="11">
    <source>
        <dbReference type="Proteomes" id="UP000828390"/>
    </source>
</evidence>
<dbReference type="InterPro" id="IPR013128">
    <property type="entry name" value="Peptidase_C1A"/>
</dbReference>
<evidence type="ECO:0000256" key="6">
    <source>
        <dbReference type="ARBA" id="ARBA00023157"/>
    </source>
</evidence>
<keyword evidence="4" id="KW-0788">Thiol protease</keyword>
<keyword evidence="7" id="KW-0732">Signal</keyword>
<dbReference type="InterPro" id="IPR025660">
    <property type="entry name" value="Pept_his_AS"/>
</dbReference>
<keyword evidence="11" id="KW-1185">Reference proteome</keyword>
<dbReference type="CDD" id="cd02248">
    <property type="entry name" value="Peptidase_C1A"/>
    <property type="match status" value="1"/>
</dbReference>
<evidence type="ECO:0000256" key="1">
    <source>
        <dbReference type="ARBA" id="ARBA00008455"/>
    </source>
</evidence>
<dbReference type="InterPro" id="IPR025661">
    <property type="entry name" value="Pept_asp_AS"/>
</dbReference>
<protein>
    <recommendedName>
        <fullName evidence="12">Cathepsin L</fullName>
    </recommendedName>
</protein>
<dbReference type="InterPro" id="IPR000668">
    <property type="entry name" value="Peptidase_C1A_C"/>
</dbReference>
<keyword evidence="3" id="KW-0378">Hydrolase</keyword>
<evidence type="ECO:0000256" key="3">
    <source>
        <dbReference type="ARBA" id="ARBA00022801"/>
    </source>
</evidence>
<dbReference type="InterPro" id="IPR013201">
    <property type="entry name" value="Prot_inhib_I29"/>
</dbReference>
<feature type="chain" id="PRO_5039659778" description="Cathepsin L" evidence="7">
    <location>
        <begin position="18"/>
        <end position="346"/>
    </location>
</feature>
<evidence type="ECO:0000256" key="7">
    <source>
        <dbReference type="SAM" id="SignalP"/>
    </source>
</evidence>
<dbReference type="PROSITE" id="PS00139">
    <property type="entry name" value="THIOL_PROTEASE_CYS"/>
    <property type="match status" value="1"/>
</dbReference>
<dbReference type="Proteomes" id="UP000828390">
    <property type="component" value="Unassembled WGS sequence"/>
</dbReference>
<evidence type="ECO:0000256" key="4">
    <source>
        <dbReference type="ARBA" id="ARBA00022807"/>
    </source>
</evidence>
<accession>A0A9D4CXG5</accession>
<organism evidence="10 11">
    <name type="scientific">Dreissena polymorpha</name>
    <name type="common">Zebra mussel</name>
    <name type="synonym">Mytilus polymorpha</name>
    <dbReference type="NCBI Taxonomy" id="45954"/>
    <lineage>
        <taxon>Eukaryota</taxon>
        <taxon>Metazoa</taxon>
        <taxon>Spiralia</taxon>
        <taxon>Lophotrochozoa</taxon>
        <taxon>Mollusca</taxon>
        <taxon>Bivalvia</taxon>
        <taxon>Autobranchia</taxon>
        <taxon>Heteroconchia</taxon>
        <taxon>Euheterodonta</taxon>
        <taxon>Imparidentia</taxon>
        <taxon>Neoheterodontei</taxon>
        <taxon>Myida</taxon>
        <taxon>Dreissenoidea</taxon>
        <taxon>Dreissenidae</taxon>
        <taxon>Dreissena</taxon>
    </lineage>
</organism>
<dbReference type="Gene3D" id="3.90.70.10">
    <property type="entry name" value="Cysteine proteinases"/>
    <property type="match status" value="1"/>
</dbReference>
<evidence type="ECO:0000256" key="5">
    <source>
        <dbReference type="ARBA" id="ARBA00023145"/>
    </source>
</evidence>
<name>A0A9D4CXG5_DREPO</name>
<dbReference type="EMBL" id="JAIWYP010000011">
    <property type="protein sequence ID" value="KAH3734399.1"/>
    <property type="molecule type" value="Genomic_DNA"/>
</dbReference>
<dbReference type="InterPro" id="IPR038765">
    <property type="entry name" value="Papain-like_cys_pep_sf"/>
</dbReference>